<accession>X0V4W9</accession>
<dbReference type="InterPro" id="IPR005175">
    <property type="entry name" value="PPC_dom"/>
</dbReference>
<gene>
    <name evidence="2" type="ORF">S01H1_36813</name>
</gene>
<sequence>LLPIDGAHEVVGVGVLAPGEDGRPILHIHAALGRSGKTTTGCLRPGVTTWLVAEAILYEILDAKVARLMDNESGFELLEPGASPPSRG</sequence>
<comment type="caution">
    <text evidence="2">The sequence shown here is derived from an EMBL/GenBank/DDBJ whole genome shotgun (WGS) entry which is preliminary data.</text>
</comment>
<feature type="non-terminal residue" evidence="2">
    <location>
        <position position="1"/>
    </location>
</feature>
<evidence type="ECO:0000259" key="1">
    <source>
        <dbReference type="PROSITE" id="PS51742"/>
    </source>
</evidence>
<evidence type="ECO:0000313" key="2">
    <source>
        <dbReference type="EMBL" id="GAG07518.1"/>
    </source>
</evidence>
<dbReference type="Pfam" id="PF03479">
    <property type="entry name" value="PCC"/>
    <property type="match status" value="1"/>
</dbReference>
<protein>
    <recommendedName>
        <fullName evidence="1">PPC domain-containing protein</fullName>
    </recommendedName>
</protein>
<name>X0V4W9_9ZZZZ</name>
<feature type="domain" description="PPC" evidence="1">
    <location>
        <begin position="1"/>
        <end position="81"/>
    </location>
</feature>
<dbReference type="Gene3D" id="3.30.1330.80">
    <property type="entry name" value="Hypothetical protein, similar to alpha- acetolactate decarboxylase, domain 2"/>
    <property type="match status" value="1"/>
</dbReference>
<proteinExistence type="predicted"/>
<organism evidence="2">
    <name type="scientific">marine sediment metagenome</name>
    <dbReference type="NCBI Taxonomy" id="412755"/>
    <lineage>
        <taxon>unclassified sequences</taxon>
        <taxon>metagenomes</taxon>
        <taxon>ecological metagenomes</taxon>
    </lineage>
</organism>
<dbReference type="SUPFAM" id="SSF117856">
    <property type="entry name" value="AF0104/ALDC/Ptd012-like"/>
    <property type="match status" value="1"/>
</dbReference>
<dbReference type="EMBL" id="BARS01023092">
    <property type="protein sequence ID" value="GAG07518.1"/>
    <property type="molecule type" value="Genomic_DNA"/>
</dbReference>
<reference evidence="2" key="1">
    <citation type="journal article" date="2014" name="Front. Microbiol.">
        <title>High frequency of phylogenetically diverse reductive dehalogenase-homologous genes in deep subseafloor sedimentary metagenomes.</title>
        <authorList>
            <person name="Kawai M."/>
            <person name="Futagami T."/>
            <person name="Toyoda A."/>
            <person name="Takaki Y."/>
            <person name="Nishi S."/>
            <person name="Hori S."/>
            <person name="Arai W."/>
            <person name="Tsubouchi T."/>
            <person name="Morono Y."/>
            <person name="Uchiyama I."/>
            <person name="Ito T."/>
            <person name="Fujiyama A."/>
            <person name="Inagaki F."/>
            <person name="Takami H."/>
        </authorList>
    </citation>
    <scope>NUCLEOTIDE SEQUENCE</scope>
    <source>
        <strain evidence="2">Expedition CK06-06</strain>
    </source>
</reference>
<dbReference type="AlphaFoldDB" id="X0V4W9"/>
<dbReference type="PROSITE" id="PS51742">
    <property type="entry name" value="PPC"/>
    <property type="match status" value="1"/>
</dbReference>